<accession>A0ACC0V2I0</accession>
<sequence length="664" mass="73643">MEPAQGHHPYLSGNYAPIHKRRKLTPCPYEGEIPPDLAGGQYIRNGANPLTNHDLGRDAHWFDGDGMLTGVLFKRLEKKGGEDGDKEGARIEPQFVNQYLLTDVHQYASASPYLRRPVLPSIATLVSPAKVGFMALMAIMRSVLLCFLSHLPGRPSIRKISVANTSVIYHDGRALATCESGPPLRFALPSLETIGWFNGTRTENELSPDQESPPPPPPPPGFGGKGPLAWMREWTTAHPRVDPVSNEFIAFHSTFTPPYVRYSVVQPAEPAEPRQSRLSMAVPGIETPKMMHDFGVSRGHTVIMDLPLTLDPKNQMRGMPSLCYDATMRSRFGVFPRHNPGAVRFFETNPCLIFHTANCWDTTTAAAAASTPGTKRDGPAETVVNLLACRLTSAATIFSSANLPCPAFKPVPPEYAEEEQCRLYYYSFPLATSYHSGGQPTHIRDQWALSAIPFEFPTLPPGKSMREIRYVYGCSTTESFTVALGKAAKVDLLAKMDARRLIERGKREKPLPIKGCVDARTVRQVARSGDPDDAIKLFEMPPGWYAQEPRFVPRAAGGGDEDDGWLLTYVFDESQLEDRHDKGCDIDDDNVRSELWVIDARGMKDVVARIKLPQRVPYGLHGDWFTKAQISSQRPFDAVREDIYAGGKGSLLDGVRNMIERWVG</sequence>
<evidence type="ECO:0000313" key="1">
    <source>
        <dbReference type="EMBL" id="KAI9900497.1"/>
    </source>
</evidence>
<gene>
    <name evidence="1" type="ORF">N3K66_004759</name>
</gene>
<dbReference type="EMBL" id="CM047943">
    <property type="protein sequence ID" value="KAI9900497.1"/>
    <property type="molecule type" value="Genomic_DNA"/>
</dbReference>
<protein>
    <submittedName>
        <fullName evidence="1">Uncharacterized protein</fullName>
    </submittedName>
</protein>
<organism evidence="1 2">
    <name type="scientific">Trichothecium roseum</name>
    <dbReference type="NCBI Taxonomy" id="47278"/>
    <lineage>
        <taxon>Eukaryota</taxon>
        <taxon>Fungi</taxon>
        <taxon>Dikarya</taxon>
        <taxon>Ascomycota</taxon>
        <taxon>Pezizomycotina</taxon>
        <taxon>Sordariomycetes</taxon>
        <taxon>Hypocreomycetidae</taxon>
        <taxon>Hypocreales</taxon>
        <taxon>Hypocreales incertae sedis</taxon>
        <taxon>Trichothecium</taxon>
    </lineage>
</organism>
<reference evidence="1" key="1">
    <citation type="submission" date="2022-10" db="EMBL/GenBank/DDBJ databases">
        <title>Complete Genome of Trichothecium roseum strain YXFP-22015, a Plant Pathogen Isolated from Citrus.</title>
        <authorList>
            <person name="Wang Y."/>
            <person name="Zhu L."/>
        </authorList>
    </citation>
    <scope>NUCLEOTIDE SEQUENCE</scope>
    <source>
        <strain evidence="1">YXFP-22015</strain>
    </source>
</reference>
<name>A0ACC0V2I0_9HYPO</name>
<proteinExistence type="predicted"/>
<comment type="caution">
    <text evidence="1">The sequence shown here is derived from an EMBL/GenBank/DDBJ whole genome shotgun (WGS) entry which is preliminary data.</text>
</comment>
<dbReference type="Proteomes" id="UP001163324">
    <property type="component" value="Chromosome 4"/>
</dbReference>
<evidence type="ECO:0000313" key="2">
    <source>
        <dbReference type="Proteomes" id="UP001163324"/>
    </source>
</evidence>
<keyword evidence="2" id="KW-1185">Reference proteome</keyword>